<dbReference type="OrthoDB" id="8549171at2"/>
<evidence type="ECO:0000313" key="4">
    <source>
        <dbReference type="Proteomes" id="UP000000644"/>
    </source>
</evidence>
<proteinExistence type="predicted"/>
<dbReference type="InterPro" id="IPR025668">
    <property type="entry name" value="Tnp_DDE_dom"/>
</dbReference>
<sequence>MTAEFVRRLPYTRFVALMPRCAVVLAAWFQTLKCAYTGLSITDVTPLAVCYNLRISRHRVIKGSAQHGKYSTGWFYGFKLHVVINHQGKLLAIKVFPGTVDDRKGLLDSAYLFQAQSPSVQIVKVREIEPA</sequence>
<dbReference type="KEGG" id="pna:Pnap_4936"/>
<dbReference type="AlphaFoldDB" id="A1VWH0"/>
<dbReference type="RefSeq" id="WP_011798369.1">
    <property type="nucleotide sequence ID" value="NC_008759.1"/>
</dbReference>
<reference evidence="4" key="1">
    <citation type="journal article" date="2009" name="Environ. Microbiol.">
        <title>The genome of Polaromonas naphthalenivorans strain CJ2, isolated from coal tar-contaminated sediment, reveals physiological and metabolic versatility and evolution through extensive horizontal gene transfer.</title>
        <authorList>
            <person name="Yagi J.M."/>
            <person name="Sims D."/>
            <person name="Brettin T."/>
            <person name="Bruce D."/>
            <person name="Madsen E.L."/>
        </authorList>
    </citation>
    <scope>NUCLEOTIDE SEQUENCE [LARGE SCALE GENOMIC DNA]</scope>
    <source>
        <strain evidence="4">CJ2</strain>
        <plasmid evidence="4">Plasmid pPNAP03</plasmid>
    </source>
</reference>
<dbReference type="HOGENOM" id="CLU_153007_1_0_4"/>
<organism evidence="3 4">
    <name type="scientific">Polaromonas naphthalenivorans (strain CJ2)</name>
    <dbReference type="NCBI Taxonomy" id="365044"/>
    <lineage>
        <taxon>Bacteria</taxon>
        <taxon>Pseudomonadati</taxon>
        <taxon>Pseudomonadota</taxon>
        <taxon>Betaproteobacteria</taxon>
        <taxon>Burkholderiales</taxon>
        <taxon>Comamonadaceae</taxon>
        <taxon>Polaromonas</taxon>
    </lineage>
</organism>
<evidence type="ECO:0000313" key="3">
    <source>
        <dbReference type="EMBL" id="ABM39998.1"/>
    </source>
</evidence>
<keyword evidence="4" id="KW-1185">Reference proteome</keyword>
<dbReference type="Pfam" id="PF13612">
    <property type="entry name" value="DDE_Tnp_1_3"/>
    <property type="match status" value="1"/>
</dbReference>
<name>A1VWH0_POLNA</name>
<gene>
    <name evidence="3" type="ordered locus">Pnap_4936</name>
</gene>
<keyword evidence="3" id="KW-0614">Plasmid</keyword>
<geneLocation type="plasmid" evidence="3 4">
    <name>pPNAP03</name>
</geneLocation>
<dbReference type="Proteomes" id="UP000000644">
    <property type="component" value="Plasmid pPNAP03"/>
</dbReference>
<protein>
    <recommendedName>
        <fullName evidence="2">Transposase DDE domain-containing protein</fullName>
    </recommendedName>
</protein>
<dbReference type="EMBL" id="CP000532">
    <property type="protein sequence ID" value="ABM39998.1"/>
    <property type="molecule type" value="Genomic_DNA"/>
</dbReference>
<feature type="signal peptide" evidence="1">
    <location>
        <begin position="1"/>
        <end position="26"/>
    </location>
</feature>
<keyword evidence="1" id="KW-0732">Signal</keyword>
<feature type="chain" id="PRO_5002640261" description="Transposase DDE domain-containing protein" evidence="1">
    <location>
        <begin position="27"/>
        <end position="131"/>
    </location>
</feature>
<accession>A1VWH0</accession>
<evidence type="ECO:0000256" key="1">
    <source>
        <dbReference type="SAM" id="SignalP"/>
    </source>
</evidence>
<evidence type="ECO:0000259" key="2">
    <source>
        <dbReference type="Pfam" id="PF13612"/>
    </source>
</evidence>
<feature type="domain" description="Transposase DDE" evidence="2">
    <location>
        <begin position="35"/>
        <end position="106"/>
    </location>
</feature>